<dbReference type="OrthoDB" id="5366531at2759"/>
<gene>
    <name evidence="2" type="ORF">IMSHALPRED_005935</name>
</gene>
<feature type="region of interest" description="Disordered" evidence="1">
    <location>
        <begin position="1"/>
        <end position="46"/>
    </location>
</feature>
<feature type="compositionally biased region" description="Polar residues" evidence="1">
    <location>
        <begin position="804"/>
        <end position="814"/>
    </location>
</feature>
<evidence type="ECO:0000256" key="1">
    <source>
        <dbReference type="SAM" id="MobiDB-lite"/>
    </source>
</evidence>
<feature type="region of interest" description="Disordered" evidence="1">
    <location>
        <begin position="67"/>
        <end position="88"/>
    </location>
</feature>
<reference evidence="2" key="1">
    <citation type="submission" date="2021-03" db="EMBL/GenBank/DDBJ databases">
        <authorList>
            <person name="Tagirdzhanova G."/>
        </authorList>
    </citation>
    <scope>NUCLEOTIDE SEQUENCE</scope>
</reference>
<organism evidence="2 3">
    <name type="scientific">Imshaugia aleurites</name>
    <dbReference type="NCBI Taxonomy" id="172621"/>
    <lineage>
        <taxon>Eukaryota</taxon>
        <taxon>Fungi</taxon>
        <taxon>Dikarya</taxon>
        <taxon>Ascomycota</taxon>
        <taxon>Pezizomycotina</taxon>
        <taxon>Lecanoromycetes</taxon>
        <taxon>OSLEUM clade</taxon>
        <taxon>Lecanoromycetidae</taxon>
        <taxon>Lecanorales</taxon>
        <taxon>Lecanorineae</taxon>
        <taxon>Parmeliaceae</taxon>
        <taxon>Imshaugia</taxon>
    </lineage>
</organism>
<feature type="region of interest" description="Disordered" evidence="1">
    <location>
        <begin position="792"/>
        <end position="814"/>
    </location>
</feature>
<keyword evidence="3" id="KW-1185">Reference proteome</keyword>
<feature type="compositionally biased region" description="Polar residues" evidence="1">
    <location>
        <begin position="72"/>
        <end position="88"/>
    </location>
</feature>
<evidence type="ECO:0000313" key="2">
    <source>
        <dbReference type="EMBL" id="CAF9923465.1"/>
    </source>
</evidence>
<dbReference type="AlphaFoldDB" id="A0A8H3IQA8"/>
<comment type="caution">
    <text evidence="2">The sequence shown here is derived from an EMBL/GenBank/DDBJ whole genome shotgun (WGS) entry which is preliminary data.</text>
</comment>
<feature type="compositionally biased region" description="Basic and acidic residues" evidence="1">
    <location>
        <begin position="16"/>
        <end position="27"/>
    </location>
</feature>
<dbReference type="Proteomes" id="UP000664534">
    <property type="component" value="Unassembled WGS sequence"/>
</dbReference>
<evidence type="ECO:0000313" key="3">
    <source>
        <dbReference type="Proteomes" id="UP000664534"/>
    </source>
</evidence>
<protein>
    <submittedName>
        <fullName evidence="2">Uncharacterized protein</fullName>
    </submittedName>
</protein>
<sequence>MASRTQKLPAATKVGRHAEGANEDGRLDVPQARARLPNAPELEDVEGRGHLPSFVRLDLQMATATHHDLHSGNVSSRTQTSLLPTKGKMSNKSWRNRLVTLEQYEYESNFEEPASRGQRLVDDPSHTEDWELWLELIVFRKRHYGARGTMAIYKEIFGRHLQLPTRGLVANQLWDLLVRAGFYDSNVLQETVAYAIRLKRSTGRFWPGMYNGIISISLKQNPNSAYSWHLKLRDNFPPLLGDYQKIFKLSLDWGSSTHFRGLYRDTPLIGMYRTVMWHLCKSQMYAEALEWHDVLFDARDFPARFTDIKPLLDHLAYIGDGLKLESIVRTLAEAKVEVSRVAENFVRRDVTISREIMNRQLGEVHGVRPKHLSDSFCARLFATRLFSVDTVISGLQMMAAGTIGPFSLREIVVRDNCDPGAICHHIDALKNAGMSLDSSMFCTLVRCLAVENRRRILKSIVDCDLHPDTYADHNLQEKLLAQYYEENDQLKIERTLAVLTTGCWVDDLQMVRMNLSLRCQVTLGRPEKVLAILNELKHLGIPVTARSSRHLRVCWLSKRQVGRGAGETHELTTLIQASQMTMQSGRFVPIIAWREILRRLGMAGRLTEFENLALWLVDWYSSPAAKAALPKRILLSDHGNQVWVKGHLSPEHPPNRDPQRFLNTLFTTAAQHAIVAWGFQHVWKSRRNVRGSKKCTMVETRPRFQWTWGLHLLHKLRKRGVPIRQGEVARICRHRLNTLFGMGRSNRKINRRAKSQPGALGSHTESGYIRKMEAVWGGNLFQVHVWRHVGQGVEKRTGGKPQQVWRQGSVQDED</sequence>
<dbReference type="EMBL" id="CAJPDT010000033">
    <property type="protein sequence ID" value="CAF9923465.1"/>
    <property type="molecule type" value="Genomic_DNA"/>
</dbReference>
<accession>A0A8H3IQA8</accession>
<proteinExistence type="predicted"/>
<name>A0A8H3IQA8_9LECA</name>